<reference evidence="2 3" key="1">
    <citation type="journal article" date="2016" name="Nat. Commun.">
        <title>Ectomycorrhizal ecology is imprinted in the genome of the dominant symbiotic fungus Cenococcum geophilum.</title>
        <authorList>
            <consortium name="DOE Joint Genome Institute"/>
            <person name="Peter M."/>
            <person name="Kohler A."/>
            <person name="Ohm R.A."/>
            <person name="Kuo A."/>
            <person name="Krutzmann J."/>
            <person name="Morin E."/>
            <person name="Arend M."/>
            <person name="Barry K.W."/>
            <person name="Binder M."/>
            <person name="Choi C."/>
            <person name="Clum A."/>
            <person name="Copeland A."/>
            <person name="Grisel N."/>
            <person name="Haridas S."/>
            <person name="Kipfer T."/>
            <person name="LaButti K."/>
            <person name="Lindquist E."/>
            <person name="Lipzen A."/>
            <person name="Maire R."/>
            <person name="Meier B."/>
            <person name="Mihaltcheva S."/>
            <person name="Molinier V."/>
            <person name="Murat C."/>
            <person name="Poggeler S."/>
            <person name="Quandt C.A."/>
            <person name="Sperisen C."/>
            <person name="Tritt A."/>
            <person name="Tisserant E."/>
            <person name="Crous P.W."/>
            <person name="Henrissat B."/>
            <person name="Nehls U."/>
            <person name="Egli S."/>
            <person name="Spatafora J.W."/>
            <person name="Grigoriev I.V."/>
            <person name="Martin F.M."/>
        </authorList>
    </citation>
    <scope>NUCLEOTIDE SEQUENCE [LARGE SCALE GENOMIC DNA]</scope>
    <source>
        <strain evidence="2 3">CBS 207.34</strain>
    </source>
</reference>
<evidence type="ECO:0000313" key="2">
    <source>
        <dbReference type="EMBL" id="OCL06053.1"/>
    </source>
</evidence>
<evidence type="ECO:0000256" key="1">
    <source>
        <dbReference type="SAM" id="MobiDB-lite"/>
    </source>
</evidence>
<feature type="region of interest" description="Disordered" evidence="1">
    <location>
        <begin position="90"/>
        <end position="166"/>
    </location>
</feature>
<dbReference type="AlphaFoldDB" id="A0A8E2EWN4"/>
<organism evidence="2 3">
    <name type="scientific">Glonium stellatum</name>
    <dbReference type="NCBI Taxonomy" id="574774"/>
    <lineage>
        <taxon>Eukaryota</taxon>
        <taxon>Fungi</taxon>
        <taxon>Dikarya</taxon>
        <taxon>Ascomycota</taxon>
        <taxon>Pezizomycotina</taxon>
        <taxon>Dothideomycetes</taxon>
        <taxon>Pleosporomycetidae</taxon>
        <taxon>Gloniales</taxon>
        <taxon>Gloniaceae</taxon>
        <taxon>Glonium</taxon>
    </lineage>
</organism>
<evidence type="ECO:0000313" key="3">
    <source>
        <dbReference type="Proteomes" id="UP000250140"/>
    </source>
</evidence>
<protein>
    <submittedName>
        <fullName evidence="2">Uncharacterized protein</fullName>
    </submittedName>
</protein>
<sequence>MLDLPREKGSGPDIRCDETMAQHCQFNGLFTLTRAMEEPRQLDVDLTILDYLLFKSTESMLRARIAELDETVIPNWESPEIKIEMTHGAHTVPIPSNNNPTTPTTTPTTTPPTTPATTPATTPPTTPTTTPTTTTPYRIRQQQPPSPISTNPISLILYHPSYTTTP</sequence>
<dbReference type="OrthoDB" id="4149149at2759"/>
<accession>A0A8E2EWN4</accession>
<keyword evidence="3" id="KW-1185">Reference proteome</keyword>
<feature type="compositionally biased region" description="Polar residues" evidence="1">
    <location>
        <begin position="140"/>
        <end position="153"/>
    </location>
</feature>
<feature type="compositionally biased region" description="Low complexity" evidence="1">
    <location>
        <begin position="127"/>
        <end position="136"/>
    </location>
</feature>
<dbReference type="EMBL" id="KV750151">
    <property type="protein sequence ID" value="OCL06053.1"/>
    <property type="molecule type" value="Genomic_DNA"/>
</dbReference>
<name>A0A8E2EWN4_9PEZI</name>
<dbReference type="Proteomes" id="UP000250140">
    <property type="component" value="Unassembled WGS sequence"/>
</dbReference>
<gene>
    <name evidence="2" type="ORF">AOQ84DRAFT_378998</name>
</gene>
<proteinExistence type="predicted"/>